<evidence type="ECO:0000313" key="2">
    <source>
        <dbReference type="EMBL" id="PTI30570.1"/>
    </source>
</evidence>
<feature type="domain" description="N-acetyltransferase" evidence="1">
    <location>
        <begin position="14"/>
        <end position="145"/>
    </location>
</feature>
<dbReference type="Proteomes" id="UP000241209">
    <property type="component" value="Unassembled WGS sequence"/>
</dbReference>
<dbReference type="STRING" id="1167632.GCA_000286335_02151"/>
<comment type="caution">
    <text evidence="2">The sequence shown here is derived from an EMBL/GenBank/DDBJ whole genome shotgun (WGS) entry which is preliminary data.</text>
</comment>
<sequence>MFETKCIKDDANIYKVSQMAAESFKDEKQSMKLAIMLEYEAIKRSLEHEKSVLIGAFMQGDCVGFIWAKFDDKDKEVKIYNLLVIESHRKKGIAKKLKQEIEMWAHQMGAYTIVSTVHAHNKNMIHINESMDYEVERIIMRKKLF</sequence>
<dbReference type="RefSeq" id="WP_107556667.1">
    <property type="nucleotide sequence ID" value="NZ_PZFG01000002.1"/>
</dbReference>
<gene>
    <name evidence="2" type="ORF">BU072_02445</name>
</gene>
<dbReference type="PROSITE" id="PS51186">
    <property type="entry name" value="GNAT"/>
    <property type="match status" value="1"/>
</dbReference>
<dbReference type="GO" id="GO:0016747">
    <property type="term" value="F:acyltransferase activity, transferring groups other than amino-acyl groups"/>
    <property type="evidence" value="ECO:0007669"/>
    <property type="project" value="InterPro"/>
</dbReference>
<dbReference type="InterPro" id="IPR000182">
    <property type="entry name" value="GNAT_dom"/>
</dbReference>
<accession>A0A2T4PVS3</accession>
<proteinExistence type="predicted"/>
<dbReference type="InterPro" id="IPR016181">
    <property type="entry name" value="Acyl_CoA_acyltransferase"/>
</dbReference>
<dbReference type="Pfam" id="PF00583">
    <property type="entry name" value="Acetyltransf_1"/>
    <property type="match status" value="1"/>
</dbReference>
<evidence type="ECO:0000259" key="1">
    <source>
        <dbReference type="PROSITE" id="PS51186"/>
    </source>
</evidence>
<reference evidence="2 3" key="1">
    <citation type="journal article" date="2016" name="Front. Microbiol.">
        <title>Comprehensive Phylogenetic Analysis of Bovine Non-aureus Staphylococci Species Based on Whole-Genome Sequencing.</title>
        <authorList>
            <person name="Naushad S."/>
            <person name="Barkema H.W."/>
            <person name="Luby C."/>
            <person name="Condas L.A."/>
            <person name="Nobrega D.B."/>
            <person name="Carson D.A."/>
            <person name="De Buck J."/>
        </authorList>
    </citation>
    <scope>NUCLEOTIDE SEQUENCE [LARGE SCALE GENOMIC DNA]</scope>
    <source>
        <strain evidence="2 3">SNUC 2204</strain>
    </source>
</reference>
<dbReference type="SUPFAM" id="SSF55729">
    <property type="entry name" value="Acyl-CoA N-acyltransferases (Nat)"/>
    <property type="match status" value="1"/>
</dbReference>
<organism evidence="2 3">
    <name type="scientific">Mammaliicoccus vitulinus</name>
    <dbReference type="NCBI Taxonomy" id="71237"/>
    <lineage>
        <taxon>Bacteria</taxon>
        <taxon>Bacillati</taxon>
        <taxon>Bacillota</taxon>
        <taxon>Bacilli</taxon>
        <taxon>Bacillales</taxon>
        <taxon>Staphylococcaceae</taxon>
        <taxon>Mammaliicoccus</taxon>
    </lineage>
</organism>
<protein>
    <submittedName>
        <fullName evidence="2">GNAT family N-acetyltransferase</fullName>
    </submittedName>
</protein>
<dbReference type="EMBL" id="PZFK01000004">
    <property type="protein sequence ID" value="PTI30570.1"/>
    <property type="molecule type" value="Genomic_DNA"/>
</dbReference>
<dbReference type="PANTHER" id="PTHR43072:SF58">
    <property type="entry name" value="N-ACETYLTRANSFERASE DOMAIN-CONTAINING PROTEIN"/>
    <property type="match status" value="1"/>
</dbReference>
<dbReference type="OrthoDB" id="2410671at2"/>
<dbReference type="CDD" id="cd04301">
    <property type="entry name" value="NAT_SF"/>
    <property type="match status" value="1"/>
</dbReference>
<dbReference type="AlphaFoldDB" id="A0A2T4PVS3"/>
<name>A0A2T4PVS3_9STAP</name>
<keyword evidence="2" id="KW-0808">Transferase</keyword>
<evidence type="ECO:0000313" key="3">
    <source>
        <dbReference type="Proteomes" id="UP000241209"/>
    </source>
</evidence>
<dbReference type="Gene3D" id="3.40.630.30">
    <property type="match status" value="1"/>
</dbReference>
<dbReference type="PANTHER" id="PTHR43072">
    <property type="entry name" value="N-ACETYLTRANSFERASE"/>
    <property type="match status" value="1"/>
</dbReference>